<accession>M2MZD4</accession>
<feature type="compositionally biased region" description="Pro residues" evidence="1">
    <location>
        <begin position="68"/>
        <end position="77"/>
    </location>
</feature>
<organism evidence="2 3">
    <name type="scientific">Baudoinia panamericana (strain UAMH 10762)</name>
    <name type="common">Angels' share fungus</name>
    <name type="synonym">Baudoinia compniacensis (strain UAMH 10762)</name>
    <dbReference type="NCBI Taxonomy" id="717646"/>
    <lineage>
        <taxon>Eukaryota</taxon>
        <taxon>Fungi</taxon>
        <taxon>Dikarya</taxon>
        <taxon>Ascomycota</taxon>
        <taxon>Pezizomycotina</taxon>
        <taxon>Dothideomycetes</taxon>
        <taxon>Dothideomycetidae</taxon>
        <taxon>Mycosphaerellales</taxon>
        <taxon>Teratosphaeriaceae</taxon>
        <taxon>Baudoinia</taxon>
    </lineage>
</organism>
<dbReference type="AlphaFoldDB" id="M2MZD4"/>
<feature type="compositionally biased region" description="Basic and acidic residues" evidence="1">
    <location>
        <begin position="357"/>
        <end position="373"/>
    </location>
</feature>
<reference evidence="2 3" key="1">
    <citation type="journal article" date="2012" name="PLoS Pathog.">
        <title>Diverse lifestyles and strategies of plant pathogenesis encoded in the genomes of eighteen Dothideomycetes fungi.</title>
        <authorList>
            <person name="Ohm R.A."/>
            <person name="Feau N."/>
            <person name="Henrissat B."/>
            <person name="Schoch C.L."/>
            <person name="Horwitz B.A."/>
            <person name="Barry K.W."/>
            <person name="Condon B.J."/>
            <person name="Copeland A.C."/>
            <person name="Dhillon B."/>
            <person name="Glaser F."/>
            <person name="Hesse C.N."/>
            <person name="Kosti I."/>
            <person name="LaButti K."/>
            <person name="Lindquist E.A."/>
            <person name="Lucas S."/>
            <person name="Salamov A.A."/>
            <person name="Bradshaw R.E."/>
            <person name="Ciuffetti L."/>
            <person name="Hamelin R.C."/>
            <person name="Kema G.H.J."/>
            <person name="Lawrence C."/>
            <person name="Scott J.A."/>
            <person name="Spatafora J.W."/>
            <person name="Turgeon B.G."/>
            <person name="de Wit P.J.G.M."/>
            <person name="Zhong S."/>
            <person name="Goodwin S.B."/>
            <person name="Grigoriev I.V."/>
        </authorList>
    </citation>
    <scope>NUCLEOTIDE SEQUENCE [LARGE SCALE GENOMIC DNA]</scope>
    <source>
        <strain evidence="2 3">UAMH 10762</strain>
    </source>
</reference>
<dbReference type="GeneID" id="19109189"/>
<dbReference type="KEGG" id="bcom:BAUCODRAFT_152089"/>
<keyword evidence="3" id="KW-1185">Reference proteome</keyword>
<feature type="region of interest" description="Disordered" evidence="1">
    <location>
        <begin position="209"/>
        <end position="323"/>
    </location>
</feature>
<name>M2MZD4_BAUPA</name>
<feature type="region of interest" description="Disordered" evidence="1">
    <location>
        <begin position="337"/>
        <end position="382"/>
    </location>
</feature>
<evidence type="ECO:0000256" key="1">
    <source>
        <dbReference type="SAM" id="MobiDB-lite"/>
    </source>
</evidence>
<feature type="compositionally biased region" description="Basic and acidic residues" evidence="1">
    <location>
        <begin position="222"/>
        <end position="270"/>
    </location>
</feature>
<protein>
    <submittedName>
        <fullName evidence="2">Uncharacterized protein</fullName>
    </submittedName>
</protein>
<dbReference type="EMBL" id="KB445563">
    <property type="protein sequence ID" value="EMC91695.1"/>
    <property type="molecule type" value="Genomic_DNA"/>
</dbReference>
<dbReference type="OrthoDB" id="5374569at2759"/>
<dbReference type="HOGENOM" id="CLU_723580_0_0_1"/>
<dbReference type="STRING" id="717646.M2MZD4"/>
<proteinExistence type="predicted"/>
<dbReference type="RefSeq" id="XP_007681174.1">
    <property type="nucleotide sequence ID" value="XM_007682984.1"/>
</dbReference>
<feature type="compositionally biased region" description="Low complexity" evidence="1">
    <location>
        <begin position="9"/>
        <end position="27"/>
    </location>
</feature>
<dbReference type="Proteomes" id="UP000011761">
    <property type="component" value="Unassembled WGS sequence"/>
</dbReference>
<feature type="compositionally biased region" description="Polar residues" evidence="1">
    <location>
        <begin position="337"/>
        <end position="347"/>
    </location>
</feature>
<sequence length="382" mass="41855">MPRTLPWLAQKTSKPQAKPPSSSAPASKPKRGRAATPTCDLVDSDLNTLGTVTPRRQNKRRLDRSPSTSPPPAPPPVEYMREGYDADDVWMMVEDEFYSTAQSFTQHIHFAEYVRLKKLAKARGQGSIAEIARPTDGRTPQSSILQLQAEANANSKLAKKGMKTLVEDGANDEADEDDYMDDPQLAGLMMGSRRGASHDLTMVAKSRANTRAAAGFSKSPQKQREKAIYVRKEQREFSAKQSNEDNSKRSWRLDSREGYNSDDNGVDKIHTAKAKRALSGNSATEQPASGFFKRFANGSPERKLSHKPPTPHTSSEILGINNGNKGINDDADITSITSGARSHTTSDFLAKRRAAKAAKEKQEQEAAEGKGKSAVEVPTFLI</sequence>
<gene>
    <name evidence="2" type="ORF">BAUCODRAFT_152089</name>
</gene>
<dbReference type="eggNOG" id="ENOG502SCKR">
    <property type="taxonomic scope" value="Eukaryota"/>
</dbReference>
<feature type="compositionally biased region" description="Polar residues" evidence="1">
    <location>
        <begin position="45"/>
        <end position="55"/>
    </location>
</feature>
<feature type="region of interest" description="Disordered" evidence="1">
    <location>
        <begin position="1"/>
        <end position="80"/>
    </location>
</feature>
<evidence type="ECO:0000313" key="2">
    <source>
        <dbReference type="EMBL" id="EMC91695.1"/>
    </source>
</evidence>
<evidence type="ECO:0000313" key="3">
    <source>
        <dbReference type="Proteomes" id="UP000011761"/>
    </source>
</evidence>